<feature type="compositionally biased region" description="Low complexity" evidence="1">
    <location>
        <begin position="441"/>
        <end position="450"/>
    </location>
</feature>
<evidence type="ECO:0000313" key="4">
    <source>
        <dbReference type="Proteomes" id="UP000275078"/>
    </source>
</evidence>
<sequence length="567" mass="61699">MSSSKGPREFCWSREQMSTVHKGKVYLTGGFITESTTRAGPPDSLFGNPDIIVYDFSKSSSDIPAVTKIPYPITDIPVLKWGSFWSLGDDTDKLLLSQGELQFYHPGTSEDHLKYPKDAARVQPDGRSFEYDISSNTWKTSTTRTKEGVKLNSAARVSTTFSKSGKGFALGGRMAQGSYMDSNSQVRTSNPGMVLSQFSSMLIYDSKQNGGTWTNQTTELDTNESGTLNVVEGVGKEGLLVFLGGNTGDETQWRSLRTIQVYDIEAGRWYQQDTTATSGFYPPERIHHCTVAASSPDGSSHNIYMYGGWASTKNTLSDVWVLSLPAFHWTRLSTTGGDGVPRMDMACEAVGRDNRYMFVFGGDPGLGPAQKCDKDTKPGQLLDLTTGQWGRRFDVEKRYEVPDAVYASIGGDSTGGATMKEPREGFVDPALKALFVQKQTSPGKSSSGGPEEVEDTGSTTGKKSKGLPTSGIVGVVVGVIAVLLLLGLVAFLIRRRKKKARYSYEGPISESQGHVVGELEGTEQSEAKRYNTTYYTGAPAAPTELPVYGSERVELPTSERRTLSIGR</sequence>
<dbReference type="EMBL" id="ML119725">
    <property type="protein sequence ID" value="RPA77492.1"/>
    <property type="molecule type" value="Genomic_DNA"/>
</dbReference>
<dbReference type="Proteomes" id="UP000275078">
    <property type="component" value="Unassembled WGS sequence"/>
</dbReference>
<dbReference type="Pfam" id="PF24681">
    <property type="entry name" value="Kelch_KLHDC2_KLHL20_DRC7"/>
    <property type="match status" value="1"/>
</dbReference>
<keyword evidence="2" id="KW-0812">Transmembrane</keyword>
<protein>
    <recommendedName>
        <fullName evidence="5">Kelch repeat protein</fullName>
    </recommendedName>
</protein>
<proteinExistence type="predicted"/>
<dbReference type="SUPFAM" id="SSF50965">
    <property type="entry name" value="Galactose oxidase, central domain"/>
    <property type="match status" value="1"/>
</dbReference>
<keyword evidence="4" id="KW-1185">Reference proteome</keyword>
<name>A0A3N4HUI8_ASCIM</name>
<dbReference type="OrthoDB" id="10251809at2759"/>
<feature type="transmembrane region" description="Helical" evidence="2">
    <location>
        <begin position="472"/>
        <end position="493"/>
    </location>
</feature>
<evidence type="ECO:0008006" key="5">
    <source>
        <dbReference type="Google" id="ProtNLM"/>
    </source>
</evidence>
<dbReference type="InterPro" id="IPR015915">
    <property type="entry name" value="Kelch-typ_b-propeller"/>
</dbReference>
<feature type="region of interest" description="Disordered" evidence="1">
    <location>
        <begin position="439"/>
        <end position="465"/>
    </location>
</feature>
<keyword evidence="2" id="KW-1133">Transmembrane helix</keyword>
<dbReference type="Gene3D" id="2.120.10.80">
    <property type="entry name" value="Kelch-type beta propeller"/>
    <property type="match status" value="1"/>
</dbReference>
<organism evidence="3 4">
    <name type="scientific">Ascobolus immersus RN42</name>
    <dbReference type="NCBI Taxonomy" id="1160509"/>
    <lineage>
        <taxon>Eukaryota</taxon>
        <taxon>Fungi</taxon>
        <taxon>Dikarya</taxon>
        <taxon>Ascomycota</taxon>
        <taxon>Pezizomycotina</taxon>
        <taxon>Pezizomycetes</taxon>
        <taxon>Pezizales</taxon>
        <taxon>Ascobolaceae</taxon>
        <taxon>Ascobolus</taxon>
    </lineage>
</organism>
<evidence type="ECO:0000256" key="1">
    <source>
        <dbReference type="SAM" id="MobiDB-lite"/>
    </source>
</evidence>
<dbReference type="InterPro" id="IPR011043">
    <property type="entry name" value="Gal_Oxase/kelch_b-propeller"/>
</dbReference>
<dbReference type="AlphaFoldDB" id="A0A3N4HUI8"/>
<dbReference type="PANTHER" id="PTHR23244">
    <property type="entry name" value="KELCH REPEAT DOMAIN"/>
    <property type="match status" value="1"/>
</dbReference>
<gene>
    <name evidence="3" type="ORF">BJ508DRAFT_417029</name>
</gene>
<dbReference type="STRING" id="1160509.A0A3N4HUI8"/>
<reference evidence="3 4" key="1">
    <citation type="journal article" date="2018" name="Nat. Ecol. Evol.">
        <title>Pezizomycetes genomes reveal the molecular basis of ectomycorrhizal truffle lifestyle.</title>
        <authorList>
            <person name="Murat C."/>
            <person name="Payen T."/>
            <person name="Noel B."/>
            <person name="Kuo A."/>
            <person name="Morin E."/>
            <person name="Chen J."/>
            <person name="Kohler A."/>
            <person name="Krizsan K."/>
            <person name="Balestrini R."/>
            <person name="Da Silva C."/>
            <person name="Montanini B."/>
            <person name="Hainaut M."/>
            <person name="Levati E."/>
            <person name="Barry K.W."/>
            <person name="Belfiori B."/>
            <person name="Cichocki N."/>
            <person name="Clum A."/>
            <person name="Dockter R.B."/>
            <person name="Fauchery L."/>
            <person name="Guy J."/>
            <person name="Iotti M."/>
            <person name="Le Tacon F."/>
            <person name="Lindquist E.A."/>
            <person name="Lipzen A."/>
            <person name="Malagnac F."/>
            <person name="Mello A."/>
            <person name="Molinier V."/>
            <person name="Miyauchi S."/>
            <person name="Poulain J."/>
            <person name="Riccioni C."/>
            <person name="Rubini A."/>
            <person name="Sitrit Y."/>
            <person name="Splivallo R."/>
            <person name="Traeger S."/>
            <person name="Wang M."/>
            <person name="Zifcakova L."/>
            <person name="Wipf D."/>
            <person name="Zambonelli A."/>
            <person name="Paolocci F."/>
            <person name="Nowrousian M."/>
            <person name="Ottonello S."/>
            <person name="Baldrian P."/>
            <person name="Spatafora J.W."/>
            <person name="Henrissat B."/>
            <person name="Nagy L.G."/>
            <person name="Aury J.M."/>
            <person name="Wincker P."/>
            <person name="Grigoriev I.V."/>
            <person name="Bonfante P."/>
            <person name="Martin F.M."/>
        </authorList>
    </citation>
    <scope>NUCLEOTIDE SEQUENCE [LARGE SCALE GENOMIC DNA]</scope>
    <source>
        <strain evidence="3 4">RN42</strain>
    </source>
</reference>
<keyword evidence="2" id="KW-0472">Membrane</keyword>
<evidence type="ECO:0000256" key="2">
    <source>
        <dbReference type="SAM" id="Phobius"/>
    </source>
</evidence>
<accession>A0A3N4HUI8</accession>
<evidence type="ECO:0000313" key="3">
    <source>
        <dbReference type="EMBL" id="RPA77492.1"/>
    </source>
</evidence>